<feature type="region of interest" description="Disordered" evidence="1">
    <location>
        <begin position="1"/>
        <end position="33"/>
    </location>
</feature>
<dbReference type="Proteomes" id="UP000824469">
    <property type="component" value="Unassembled WGS sequence"/>
</dbReference>
<evidence type="ECO:0000256" key="1">
    <source>
        <dbReference type="SAM" id="MobiDB-lite"/>
    </source>
</evidence>
<evidence type="ECO:0000313" key="3">
    <source>
        <dbReference type="Proteomes" id="UP000824469"/>
    </source>
</evidence>
<organism evidence="2 3">
    <name type="scientific">Taxus chinensis</name>
    <name type="common">Chinese yew</name>
    <name type="synonym">Taxus wallichiana var. chinensis</name>
    <dbReference type="NCBI Taxonomy" id="29808"/>
    <lineage>
        <taxon>Eukaryota</taxon>
        <taxon>Viridiplantae</taxon>
        <taxon>Streptophyta</taxon>
        <taxon>Embryophyta</taxon>
        <taxon>Tracheophyta</taxon>
        <taxon>Spermatophyta</taxon>
        <taxon>Pinopsida</taxon>
        <taxon>Pinidae</taxon>
        <taxon>Conifers II</taxon>
        <taxon>Cupressales</taxon>
        <taxon>Taxaceae</taxon>
        <taxon>Taxus</taxon>
    </lineage>
</organism>
<name>A0AA38FFT4_TAXCH</name>
<dbReference type="SUPFAM" id="SSF56112">
    <property type="entry name" value="Protein kinase-like (PK-like)"/>
    <property type="match status" value="1"/>
</dbReference>
<dbReference type="EMBL" id="JAHRHJ020000009">
    <property type="protein sequence ID" value="KAH9300728.1"/>
    <property type="molecule type" value="Genomic_DNA"/>
</dbReference>
<proteinExistence type="predicted"/>
<dbReference type="Gene3D" id="1.10.510.10">
    <property type="entry name" value="Transferase(Phosphotransferase) domain 1"/>
    <property type="match status" value="1"/>
</dbReference>
<comment type="caution">
    <text evidence="2">The sequence shown here is derived from an EMBL/GenBank/DDBJ whole genome shotgun (WGS) entry which is preliminary data.</text>
</comment>
<dbReference type="AlphaFoldDB" id="A0AA38FFT4"/>
<dbReference type="InterPro" id="IPR011009">
    <property type="entry name" value="Kinase-like_dom_sf"/>
</dbReference>
<evidence type="ECO:0000313" key="2">
    <source>
        <dbReference type="EMBL" id="KAH9300728.1"/>
    </source>
</evidence>
<protein>
    <submittedName>
        <fullName evidence="2">Uncharacterized protein</fullName>
    </submittedName>
</protein>
<sequence>MQLEGLSRTAVSVPESVSGGSSSSDASGFQQVLGDSHSSLPVWSQSYAGSSPLPSDLGQELDEHQGTLLTSYAGAQTGQTLLIRTAGAQSQQQDWEGTHRSTTRITGTRGYWARENCFNHKHDVYSFGNVVLELITGQRHGDNARGSSQFHIPDYVVLKNL</sequence>
<gene>
    <name evidence="2" type="ORF">KI387_012311</name>
</gene>
<accession>A0AA38FFT4</accession>
<keyword evidence="3" id="KW-1185">Reference proteome</keyword>
<feature type="compositionally biased region" description="Low complexity" evidence="1">
    <location>
        <begin position="11"/>
        <end position="28"/>
    </location>
</feature>
<reference evidence="2 3" key="1">
    <citation type="journal article" date="2021" name="Nat. Plants">
        <title>The Taxus genome provides insights into paclitaxel biosynthesis.</title>
        <authorList>
            <person name="Xiong X."/>
            <person name="Gou J."/>
            <person name="Liao Q."/>
            <person name="Li Y."/>
            <person name="Zhou Q."/>
            <person name="Bi G."/>
            <person name="Li C."/>
            <person name="Du R."/>
            <person name="Wang X."/>
            <person name="Sun T."/>
            <person name="Guo L."/>
            <person name="Liang H."/>
            <person name="Lu P."/>
            <person name="Wu Y."/>
            <person name="Zhang Z."/>
            <person name="Ro D.K."/>
            <person name="Shang Y."/>
            <person name="Huang S."/>
            <person name="Yan J."/>
        </authorList>
    </citation>
    <scope>NUCLEOTIDE SEQUENCE [LARGE SCALE GENOMIC DNA]</scope>
    <source>
        <strain evidence="2">Ta-2019</strain>
    </source>
</reference>